<name>A0ACB8XXB9_ARCLA</name>
<proteinExistence type="predicted"/>
<comment type="caution">
    <text evidence="1">The sequence shown here is derived from an EMBL/GenBank/DDBJ whole genome shotgun (WGS) entry which is preliminary data.</text>
</comment>
<evidence type="ECO:0000313" key="2">
    <source>
        <dbReference type="Proteomes" id="UP001055879"/>
    </source>
</evidence>
<dbReference type="Proteomes" id="UP001055879">
    <property type="component" value="Linkage Group LG15"/>
</dbReference>
<reference evidence="1 2" key="2">
    <citation type="journal article" date="2022" name="Mol. Ecol. Resour.">
        <title>The genomes of chicory, endive, great burdock and yacon provide insights into Asteraceae paleo-polyploidization history and plant inulin production.</title>
        <authorList>
            <person name="Fan W."/>
            <person name="Wang S."/>
            <person name="Wang H."/>
            <person name="Wang A."/>
            <person name="Jiang F."/>
            <person name="Liu H."/>
            <person name="Zhao H."/>
            <person name="Xu D."/>
            <person name="Zhang Y."/>
        </authorList>
    </citation>
    <scope>NUCLEOTIDE SEQUENCE [LARGE SCALE GENOMIC DNA]</scope>
    <source>
        <strain evidence="2">cv. Niubang</strain>
    </source>
</reference>
<evidence type="ECO:0000313" key="1">
    <source>
        <dbReference type="EMBL" id="KAI3673638.1"/>
    </source>
</evidence>
<reference evidence="2" key="1">
    <citation type="journal article" date="2022" name="Mol. Ecol. Resour.">
        <title>The genomes of chicory, endive, great burdock and yacon provide insights into Asteraceae palaeo-polyploidization history and plant inulin production.</title>
        <authorList>
            <person name="Fan W."/>
            <person name="Wang S."/>
            <person name="Wang H."/>
            <person name="Wang A."/>
            <person name="Jiang F."/>
            <person name="Liu H."/>
            <person name="Zhao H."/>
            <person name="Xu D."/>
            <person name="Zhang Y."/>
        </authorList>
    </citation>
    <scope>NUCLEOTIDE SEQUENCE [LARGE SCALE GENOMIC DNA]</scope>
    <source>
        <strain evidence="2">cv. Niubang</strain>
    </source>
</reference>
<sequence>MSELQPPAEVQMNGGGSGAPLSIPADTIVIAPPKRQRRPSVRLGDIGDQHTFDNPQRRTKQHQQWKFHSKDPKSSKTRPLVNLTTTAAAAVGGGVPITGEYQGALDVGEDKDGGVNDNNHHNMMNNGGNNNNNALDSVAIGSWKARDSAKSKRGFSGTKRVRSNWGLKLDEGDEKFDDDDGDDDGYDDDDGFRDFDREEQSLNFSMDNERDLDYGNRVNRDGVRVRVSDGIELDGPSDTDARNWNNNNNNHHELERNGVRVWLNQLGLGRYAPVFEIHEVDDEVLPLLTLEDLKDMGINAVGSRRKMFCSIQKLGKGFS</sequence>
<dbReference type="EMBL" id="CM042061">
    <property type="protein sequence ID" value="KAI3673638.1"/>
    <property type="molecule type" value="Genomic_DNA"/>
</dbReference>
<accession>A0ACB8XXB9</accession>
<gene>
    <name evidence="1" type="ORF">L6452_39762</name>
</gene>
<keyword evidence="2" id="KW-1185">Reference proteome</keyword>
<protein>
    <submittedName>
        <fullName evidence="1">Uncharacterized protein</fullName>
    </submittedName>
</protein>
<organism evidence="1 2">
    <name type="scientific">Arctium lappa</name>
    <name type="common">Greater burdock</name>
    <name type="synonym">Lappa major</name>
    <dbReference type="NCBI Taxonomy" id="4217"/>
    <lineage>
        <taxon>Eukaryota</taxon>
        <taxon>Viridiplantae</taxon>
        <taxon>Streptophyta</taxon>
        <taxon>Embryophyta</taxon>
        <taxon>Tracheophyta</taxon>
        <taxon>Spermatophyta</taxon>
        <taxon>Magnoliopsida</taxon>
        <taxon>eudicotyledons</taxon>
        <taxon>Gunneridae</taxon>
        <taxon>Pentapetalae</taxon>
        <taxon>asterids</taxon>
        <taxon>campanulids</taxon>
        <taxon>Asterales</taxon>
        <taxon>Asteraceae</taxon>
        <taxon>Carduoideae</taxon>
        <taxon>Cardueae</taxon>
        <taxon>Arctiinae</taxon>
        <taxon>Arctium</taxon>
    </lineage>
</organism>